<dbReference type="RefSeq" id="WP_209820152.1">
    <property type="nucleotide sequence ID" value="NZ_JAVDTL010000004.1"/>
</dbReference>
<sequence>MDPTAYYYMPLFKPGTFVQWNHQRETVSHVVVRRHALMVYLVGHESPVYPEALHLAPTAFRLTRMPDTDGL</sequence>
<dbReference type="EMBL" id="JAVDTL010000004">
    <property type="protein sequence ID" value="MDR6768003.1"/>
    <property type="molecule type" value="Genomic_DNA"/>
</dbReference>
<accession>A0AAJ2F5E5</accession>
<comment type="caution">
    <text evidence="1">The sequence shown here is derived from an EMBL/GenBank/DDBJ whole genome shotgun (WGS) entry which is preliminary data.</text>
</comment>
<evidence type="ECO:0000313" key="1">
    <source>
        <dbReference type="EMBL" id="MDR6768003.1"/>
    </source>
</evidence>
<dbReference type="Proteomes" id="UP001249076">
    <property type="component" value="Unassembled WGS sequence"/>
</dbReference>
<dbReference type="AlphaFoldDB" id="A0AAJ2F5E5"/>
<dbReference type="EMBL" id="JAVDTS010000006">
    <property type="protein sequence ID" value="MDR6838955.1"/>
    <property type="molecule type" value="Genomic_DNA"/>
</dbReference>
<evidence type="ECO:0000313" key="2">
    <source>
        <dbReference type="EMBL" id="MDR6838955.1"/>
    </source>
</evidence>
<gene>
    <name evidence="1" type="ORF">J2W88_003284</name>
    <name evidence="2" type="ORF">J2W93_003809</name>
</gene>
<keyword evidence="3" id="KW-1185">Reference proteome</keyword>
<name>A0AAJ2F5E5_ACIDE</name>
<organism evidence="1 4">
    <name type="scientific">Acidovorax delafieldii</name>
    <name type="common">Pseudomonas delafieldii</name>
    <dbReference type="NCBI Taxonomy" id="47920"/>
    <lineage>
        <taxon>Bacteria</taxon>
        <taxon>Pseudomonadati</taxon>
        <taxon>Pseudomonadota</taxon>
        <taxon>Betaproteobacteria</taxon>
        <taxon>Burkholderiales</taxon>
        <taxon>Comamonadaceae</taxon>
        <taxon>Acidovorax</taxon>
    </lineage>
</organism>
<dbReference type="Proteomes" id="UP001253458">
    <property type="component" value="Unassembled WGS sequence"/>
</dbReference>
<reference evidence="1 3" key="1">
    <citation type="submission" date="2023-07" db="EMBL/GenBank/DDBJ databases">
        <title>Sorghum-associated microbial communities from plants grown in Nebraska, USA.</title>
        <authorList>
            <person name="Schachtman D."/>
        </authorList>
    </citation>
    <scope>NUCLEOTIDE SEQUENCE</scope>
    <source>
        <strain evidence="2 3">BE105</strain>
        <strain evidence="1">BE69</strain>
    </source>
</reference>
<evidence type="ECO:0000313" key="3">
    <source>
        <dbReference type="Proteomes" id="UP001249076"/>
    </source>
</evidence>
<protein>
    <submittedName>
        <fullName evidence="1">Uncharacterized protein</fullName>
    </submittedName>
</protein>
<evidence type="ECO:0000313" key="4">
    <source>
        <dbReference type="Proteomes" id="UP001253458"/>
    </source>
</evidence>
<proteinExistence type="predicted"/>